<organism evidence="2 3">
    <name type="scientific">Achromobacter ruhlandii</name>
    <dbReference type="NCBI Taxonomy" id="72557"/>
    <lineage>
        <taxon>Bacteria</taxon>
        <taxon>Pseudomonadati</taxon>
        <taxon>Pseudomonadota</taxon>
        <taxon>Betaproteobacteria</taxon>
        <taxon>Burkholderiales</taxon>
        <taxon>Alcaligenaceae</taxon>
        <taxon>Achromobacter</taxon>
    </lineage>
</organism>
<sequence length="68" mass="7665">MSNRIDSGNYDLVVINESRKFRNNDAFRDEERGAAPGLDRDTSLCDPQATQGARRCDLAKFARRHPLG</sequence>
<dbReference type="RefSeq" id="WP_100507784.1">
    <property type="nucleotide sequence ID" value="NZ_CADILE010000002.1"/>
</dbReference>
<name>A0A2M9H0S5_9BURK</name>
<accession>A0A2M9H0S5</accession>
<proteinExistence type="predicted"/>
<evidence type="ECO:0000256" key="1">
    <source>
        <dbReference type="SAM" id="MobiDB-lite"/>
    </source>
</evidence>
<dbReference type="Proteomes" id="UP000494122">
    <property type="component" value="Unassembled WGS sequence"/>
</dbReference>
<protein>
    <submittedName>
        <fullName evidence="2">Uncharacterized protein</fullName>
    </submittedName>
</protein>
<reference evidence="2 3" key="1">
    <citation type="submission" date="2020-04" db="EMBL/GenBank/DDBJ databases">
        <authorList>
            <person name="De Canck E."/>
        </authorList>
    </citation>
    <scope>NUCLEOTIDE SEQUENCE [LARGE SCALE GENOMIC DNA]</scope>
    <source>
        <strain evidence="2 3">LMG 3328</strain>
    </source>
</reference>
<dbReference type="AlphaFoldDB" id="A0A2M9H0S5"/>
<dbReference type="EMBL" id="CADILE010000002">
    <property type="protein sequence ID" value="CAB3834299.1"/>
    <property type="molecule type" value="Genomic_DNA"/>
</dbReference>
<gene>
    <name evidence="2" type="ORF">LMG3328_00923</name>
</gene>
<evidence type="ECO:0000313" key="3">
    <source>
        <dbReference type="Proteomes" id="UP000494122"/>
    </source>
</evidence>
<feature type="region of interest" description="Disordered" evidence="1">
    <location>
        <begin position="26"/>
        <end position="46"/>
    </location>
</feature>
<feature type="compositionally biased region" description="Basic and acidic residues" evidence="1">
    <location>
        <begin position="26"/>
        <end position="43"/>
    </location>
</feature>
<evidence type="ECO:0000313" key="2">
    <source>
        <dbReference type="EMBL" id="CAB3834299.1"/>
    </source>
</evidence>